<reference evidence="1 2" key="1">
    <citation type="submission" date="2019-09" db="EMBL/GenBank/DDBJ databases">
        <authorList>
            <person name="Cremers G."/>
        </authorList>
    </citation>
    <scope>NUCLEOTIDE SEQUENCE [LARGE SCALE GENOMIC DNA]</scope>
    <source>
        <strain evidence="1">4A</strain>
    </source>
</reference>
<proteinExistence type="predicted"/>
<dbReference type="RefSeq" id="WP_246186597.1">
    <property type="nucleotide sequence ID" value="NZ_CABFVA020000087.1"/>
</dbReference>
<name>A0A5E6MDM5_9BACT</name>
<organism evidence="1 2">
    <name type="scientific">Methylacidimicrobium tartarophylax</name>
    <dbReference type="NCBI Taxonomy" id="1041768"/>
    <lineage>
        <taxon>Bacteria</taxon>
        <taxon>Pseudomonadati</taxon>
        <taxon>Verrucomicrobiota</taxon>
        <taxon>Methylacidimicrobium</taxon>
    </lineage>
</organism>
<dbReference type="Proteomes" id="UP000334923">
    <property type="component" value="Unassembled WGS sequence"/>
</dbReference>
<evidence type="ECO:0000313" key="2">
    <source>
        <dbReference type="Proteomes" id="UP000334923"/>
    </source>
</evidence>
<sequence>MEHFLPKDLFLFFTFAVSQDLPPFPPFDLSRLLRTIFAPRRGERIALLIDLPDPQQVRDHAFLGDPGRPVQRLAHEVFFEGLRKGVREELGLAGGDLFAYAETGGSNLDLPQEAFDVAGNRLLFDRDLYPRFDIFLCFSRFSATAPLTAKAKVFGFRGATMHGLNRTILATGLSVDYEEVSRQAEILRSGLSGADHFRIDYRIDGRPLSLTLETGGMEAQKSHGICRGEQPDIVNLPAGEVYFVPKGAEGDFPLRFEEGTIAIVRVSGGRAQAARLLHGDSARITLYNRRLAEDPAAGEVGELGFGTQSLPPAGPDIQDEKILGTFHIATGRSDHLGGPLGPSGFRDPRNATHDDILFAPFKTPDIQVPQVRMERNGETQILLEDYRLGPYFRKLLGRAE</sequence>
<dbReference type="AlphaFoldDB" id="A0A5E6MDM5"/>
<protein>
    <submittedName>
        <fullName evidence="1">Uncharacterized protein</fullName>
    </submittedName>
</protein>
<dbReference type="EMBL" id="CABFVA020000087">
    <property type="protein sequence ID" value="VVM07312.1"/>
    <property type="molecule type" value="Genomic_DNA"/>
</dbReference>
<gene>
    <name evidence="1" type="ORF">MAMT_01672</name>
</gene>
<keyword evidence="2" id="KW-1185">Reference proteome</keyword>
<accession>A0A5E6MDM5</accession>
<evidence type="ECO:0000313" key="1">
    <source>
        <dbReference type="EMBL" id="VVM07312.1"/>
    </source>
</evidence>
<dbReference type="SUPFAM" id="SSF144052">
    <property type="entry name" value="Thermophilic metalloprotease-like"/>
    <property type="match status" value="1"/>
</dbReference>